<evidence type="ECO:0000256" key="1">
    <source>
        <dbReference type="ARBA" id="ARBA00004496"/>
    </source>
</evidence>
<dbReference type="PANTHER" id="PTHR20861">
    <property type="entry name" value="HOMOSERINE/4-DIPHOSPHOCYTIDYL-2-C-METHYL-D-ERYTHRITOL KINASE"/>
    <property type="match status" value="1"/>
</dbReference>
<dbReference type="GO" id="GO:0005524">
    <property type="term" value="F:ATP binding"/>
    <property type="evidence" value="ECO:0007669"/>
    <property type="project" value="UniProtKB-UniRule"/>
</dbReference>
<dbReference type="SUPFAM" id="SSF54211">
    <property type="entry name" value="Ribosomal protein S5 domain 2-like"/>
    <property type="match status" value="1"/>
</dbReference>
<comment type="pathway">
    <text evidence="2 14">Metabolic intermediate biosynthesis; chorismate biosynthesis; chorismate from D-erythrose 4-phosphate and phosphoenolpyruvate: step 5/7.</text>
</comment>
<evidence type="ECO:0000256" key="8">
    <source>
        <dbReference type="ARBA" id="ARBA00022679"/>
    </source>
</evidence>
<accession>A0A371QVE2</accession>
<evidence type="ECO:0000313" key="16">
    <source>
        <dbReference type="EMBL" id="RFA94167.1"/>
    </source>
</evidence>
<dbReference type="InterPro" id="IPR006204">
    <property type="entry name" value="GHMP_kinase_N_dom"/>
</dbReference>
<evidence type="ECO:0000256" key="2">
    <source>
        <dbReference type="ARBA" id="ARBA00004842"/>
    </source>
</evidence>
<dbReference type="Gene3D" id="3.30.230.10">
    <property type="match status" value="1"/>
</dbReference>
<keyword evidence="11 14" id="KW-0067">ATP-binding</keyword>
<feature type="domain" description="GHMP kinase N-terminal" evidence="15">
    <location>
        <begin position="56"/>
        <end position="140"/>
    </location>
</feature>
<reference evidence="16 17" key="1">
    <citation type="submission" date="2017-07" db="EMBL/GenBank/DDBJ databases">
        <title>Draft genome sequence of aerobic hyperthermophilic archaea, Pyrobaculum aerophilum YKB31 and YKB32.</title>
        <authorList>
            <person name="Mochizuki T."/>
            <person name="Berliner A.J."/>
            <person name="Yoshida-Takashima Y."/>
            <person name="Takaki Y."/>
            <person name="Nunoura T."/>
            <person name="Takai K."/>
        </authorList>
    </citation>
    <scope>NUCLEOTIDE SEQUENCE [LARGE SCALE GENOMIC DNA]</scope>
    <source>
        <strain evidence="16 17">YKB31</strain>
    </source>
</reference>
<keyword evidence="8 14" id="KW-0808">Transferase</keyword>
<keyword evidence="6 14" id="KW-0963">Cytoplasm</keyword>
<evidence type="ECO:0000256" key="13">
    <source>
        <dbReference type="ARBA" id="ARBA00048567"/>
    </source>
</evidence>
<dbReference type="GO" id="GO:0009423">
    <property type="term" value="P:chorismate biosynthetic process"/>
    <property type="evidence" value="ECO:0007669"/>
    <property type="project" value="UniProtKB-UniRule"/>
</dbReference>
<sequence length="271" mass="28135">MECASGCAYGGGTIINAIATGHGAAFPISLRVAAEVCLSDSPSVSTYADVDVGPIYKILTRLGGKLGVGPVSVRITGDLPTAGGLKSSSATVNAIIIAMFKLAGREADLFNIARLNAELSKEAGISVTGAFDDAVASAVGRGYLTDNYKMIVLRELDVSGRAVVLIPPYEKQRQRLEEMRAIAPVIRTAVAYAGLGMWREAMLINAVAYGYALGYPPEPTLEALKLGAVGGVSGTGPAHVFIAENPEEVAAALSKYGRVYVVDIPQSPCST</sequence>
<dbReference type="AlphaFoldDB" id="A0A371QVE2"/>
<keyword evidence="10 14" id="KW-0418">Kinase</keyword>
<dbReference type="PIRSF" id="PIRSF005758">
    <property type="entry name" value="Shikimt_kin_arch"/>
    <property type="match status" value="1"/>
</dbReference>
<dbReference type="PANTHER" id="PTHR20861:SF3">
    <property type="entry name" value="SHIKIMATE KINASE"/>
    <property type="match status" value="1"/>
</dbReference>
<name>A0A371QVE2_9CREN</name>
<keyword evidence="12 14" id="KW-0057">Aromatic amino acid biosynthesis</keyword>
<dbReference type="Pfam" id="PF00288">
    <property type="entry name" value="GHMP_kinases_N"/>
    <property type="match status" value="1"/>
</dbReference>
<evidence type="ECO:0000313" key="17">
    <source>
        <dbReference type="Proteomes" id="UP000257123"/>
    </source>
</evidence>
<dbReference type="InterPro" id="IPR014721">
    <property type="entry name" value="Ribsml_uS5_D2-typ_fold_subgr"/>
</dbReference>
<evidence type="ECO:0000256" key="7">
    <source>
        <dbReference type="ARBA" id="ARBA00022605"/>
    </source>
</evidence>
<dbReference type="GO" id="GO:0005737">
    <property type="term" value="C:cytoplasm"/>
    <property type="evidence" value="ECO:0007669"/>
    <property type="project" value="UniProtKB-SubCell"/>
</dbReference>
<dbReference type="EMBL" id="NMUE01000044">
    <property type="protein sequence ID" value="RFA94167.1"/>
    <property type="molecule type" value="Genomic_DNA"/>
</dbReference>
<evidence type="ECO:0000256" key="10">
    <source>
        <dbReference type="ARBA" id="ARBA00022777"/>
    </source>
</evidence>
<evidence type="ECO:0000256" key="11">
    <source>
        <dbReference type="ARBA" id="ARBA00022840"/>
    </source>
</evidence>
<dbReference type="Proteomes" id="UP000257123">
    <property type="component" value="Unassembled WGS sequence"/>
</dbReference>
<gene>
    <name evidence="14" type="primary">aroK</name>
    <name evidence="16" type="ORF">CGL51_11150</name>
</gene>
<keyword evidence="9 14" id="KW-0547">Nucleotide-binding</keyword>
<dbReference type="EC" id="2.7.1.71" evidence="4 14"/>
<comment type="catalytic activity">
    <reaction evidence="13 14">
        <text>shikimate + ATP = 3-phosphoshikimate + ADP + H(+)</text>
        <dbReference type="Rhea" id="RHEA:13121"/>
        <dbReference type="ChEBI" id="CHEBI:15378"/>
        <dbReference type="ChEBI" id="CHEBI:30616"/>
        <dbReference type="ChEBI" id="CHEBI:36208"/>
        <dbReference type="ChEBI" id="CHEBI:145989"/>
        <dbReference type="ChEBI" id="CHEBI:456216"/>
        <dbReference type="EC" id="2.7.1.71"/>
    </reaction>
</comment>
<keyword evidence="7 14" id="KW-0028">Amino-acid biosynthesis</keyword>
<dbReference type="HAMAP" id="MF_00370">
    <property type="entry name" value="Shik_kinase_arch"/>
    <property type="match status" value="1"/>
</dbReference>
<organism evidence="16 17">
    <name type="scientific">Pyrobaculum aerophilum</name>
    <dbReference type="NCBI Taxonomy" id="13773"/>
    <lineage>
        <taxon>Archaea</taxon>
        <taxon>Thermoproteota</taxon>
        <taxon>Thermoprotei</taxon>
        <taxon>Thermoproteales</taxon>
        <taxon>Thermoproteaceae</taxon>
        <taxon>Pyrobaculum</taxon>
    </lineage>
</organism>
<dbReference type="InterPro" id="IPR020568">
    <property type="entry name" value="Ribosomal_Su5_D2-typ_SF"/>
</dbReference>
<dbReference type="GO" id="GO:0004765">
    <property type="term" value="F:shikimate kinase activity"/>
    <property type="evidence" value="ECO:0007669"/>
    <property type="project" value="UniProtKB-UniRule"/>
</dbReference>
<proteinExistence type="inferred from homology"/>
<dbReference type="InterPro" id="IPR010189">
    <property type="entry name" value="SK_arc"/>
</dbReference>
<dbReference type="GO" id="GO:0009073">
    <property type="term" value="P:aromatic amino acid family biosynthetic process"/>
    <property type="evidence" value="ECO:0007669"/>
    <property type="project" value="UniProtKB-KW"/>
</dbReference>
<evidence type="ECO:0000256" key="12">
    <source>
        <dbReference type="ARBA" id="ARBA00023141"/>
    </source>
</evidence>
<evidence type="ECO:0000256" key="6">
    <source>
        <dbReference type="ARBA" id="ARBA00022490"/>
    </source>
</evidence>
<comment type="similarity">
    <text evidence="3 14">Belongs to the GHMP kinase family. Archaeal shikimate kinase subfamily.</text>
</comment>
<dbReference type="UniPathway" id="UPA00053">
    <property type="reaction ID" value="UER00088"/>
</dbReference>
<dbReference type="RefSeq" id="WP_116421774.1">
    <property type="nucleotide sequence ID" value="NZ_NMUE01000044.1"/>
</dbReference>
<protein>
    <recommendedName>
        <fullName evidence="5 14">Shikimate kinase</fullName>
        <shortName evidence="14">SK</shortName>
        <ecNumber evidence="4 14">2.7.1.71</ecNumber>
    </recommendedName>
</protein>
<dbReference type="GO" id="GO:0008652">
    <property type="term" value="P:amino acid biosynthetic process"/>
    <property type="evidence" value="ECO:0007669"/>
    <property type="project" value="UniProtKB-KW"/>
</dbReference>
<comment type="caution">
    <text evidence="16">The sequence shown here is derived from an EMBL/GenBank/DDBJ whole genome shotgun (WGS) entry which is preliminary data.</text>
</comment>
<evidence type="ECO:0000256" key="3">
    <source>
        <dbReference type="ARBA" id="ARBA00010202"/>
    </source>
</evidence>
<evidence type="ECO:0000256" key="5">
    <source>
        <dbReference type="ARBA" id="ARBA00013853"/>
    </source>
</evidence>
<comment type="subcellular location">
    <subcellularLocation>
        <location evidence="1 14">Cytoplasm</location>
    </subcellularLocation>
</comment>
<evidence type="ECO:0000256" key="14">
    <source>
        <dbReference type="HAMAP-Rule" id="MF_00370"/>
    </source>
</evidence>
<dbReference type="NCBIfam" id="TIGR01920">
    <property type="entry name" value="Shik_kin_archae"/>
    <property type="match status" value="1"/>
</dbReference>
<evidence type="ECO:0000259" key="15">
    <source>
        <dbReference type="Pfam" id="PF00288"/>
    </source>
</evidence>
<evidence type="ECO:0000256" key="9">
    <source>
        <dbReference type="ARBA" id="ARBA00022741"/>
    </source>
</evidence>
<evidence type="ECO:0000256" key="4">
    <source>
        <dbReference type="ARBA" id="ARBA00012154"/>
    </source>
</evidence>
<feature type="binding site" evidence="14">
    <location>
        <begin position="80"/>
        <end position="90"/>
    </location>
    <ligand>
        <name>ATP</name>
        <dbReference type="ChEBI" id="CHEBI:30616"/>
    </ligand>
</feature>